<sequence>MKIPAVRRVMVRLWNVEEAIAKQQATLNALELHRTNVGEAIARQQATLDALEAHHGQLNAEQAKIESLVQAEHDKLDELIAPHLQPATRHAIQAVQAQIDALIAQVDRLRADGEKLGAGLTEVSQHLPPAHRMNLEATLHGQQLQLGALNSTITAQQMQLAALNDIVRQITAAAASVPPVTAAPGGNAATNAVQTSEPVALVAARIQAGRPVVRPYSFEQLLSRQVERFGPDLVLNIHVPKTGGHTVNALFRQMGFVPLSLDMNTNDFFGSFREEIWLKNYAAPPQRHPYLLTGHMRLDQPIFRRLWMQHVVVTVLRDPIERMISNYNFMLRRPANPWHDEVVKGGMSFVEFSARMLEAIGPQYSFFDDTGQGTFARTGTATAQACFDNLLNKVSYYGLTDRFDEFAVTTGYVTGRARILALPPMNVTKETEDLGYPPKTDLTDQERDALTTALKDDIWFYQQAVKEYERRMSDPRLQAVMAQVLPLVKSSREMVSKVLTLDDPMDPGLRTFRPVR</sequence>
<name>A0A4Y9PJE3_9BRAD</name>
<evidence type="ECO:0000313" key="2">
    <source>
        <dbReference type="Proteomes" id="UP000297700"/>
    </source>
</evidence>
<dbReference type="AlphaFoldDB" id="A0A4Y9PJE3"/>
<comment type="caution">
    <text evidence="1">The sequence shown here is derived from an EMBL/GenBank/DDBJ whole genome shotgun (WGS) entry which is preliminary data.</text>
</comment>
<evidence type="ECO:0008006" key="3">
    <source>
        <dbReference type="Google" id="ProtNLM"/>
    </source>
</evidence>
<dbReference type="EMBL" id="SPQS01000001">
    <property type="protein sequence ID" value="TFV80300.1"/>
    <property type="molecule type" value="Genomic_DNA"/>
</dbReference>
<dbReference type="Gene3D" id="1.10.287.1490">
    <property type="match status" value="1"/>
</dbReference>
<evidence type="ECO:0000313" key="1">
    <source>
        <dbReference type="EMBL" id="TFV80300.1"/>
    </source>
</evidence>
<reference evidence="1 2" key="1">
    <citation type="submission" date="2019-03" db="EMBL/GenBank/DDBJ databases">
        <title>Bradyrhizobium strains diversity.</title>
        <authorList>
            <person name="Urquiaga M.C.O."/>
            <person name="Hungria M."/>
            <person name="Delamuta J.R.M."/>
            <person name="Klepa M.S."/>
        </authorList>
    </citation>
    <scope>NUCLEOTIDE SEQUENCE [LARGE SCALE GENOMIC DNA]</scope>
    <source>
        <strain evidence="1 2">CNPSo 3426</strain>
    </source>
</reference>
<dbReference type="Gene3D" id="3.40.50.300">
    <property type="entry name" value="P-loop containing nucleotide triphosphate hydrolases"/>
    <property type="match status" value="1"/>
</dbReference>
<organism evidence="1 2">
    <name type="scientific">Bradyrhizobium frederickii</name>
    <dbReference type="NCBI Taxonomy" id="2560054"/>
    <lineage>
        <taxon>Bacteria</taxon>
        <taxon>Pseudomonadati</taxon>
        <taxon>Pseudomonadota</taxon>
        <taxon>Alphaproteobacteria</taxon>
        <taxon>Hyphomicrobiales</taxon>
        <taxon>Nitrobacteraceae</taxon>
        <taxon>Bradyrhizobium</taxon>
    </lineage>
</organism>
<protein>
    <recommendedName>
        <fullName evidence="3">Sulfotransferase family protein</fullName>
    </recommendedName>
</protein>
<dbReference type="InterPro" id="IPR027417">
    <property type="entry name" value="P-loop_NTPase"/>
</dbReference>
<proteinExistence type="predicted"/>
<gene>
    <name evidence="1" type="ORF">E4K64_00215</name>
</gene>
<dbReference type="SUPFAM" id="SSF52540">
    <property type="entry name" value="P-loop containing nucleoside triphosphate hydrolases"/>
    <property type="match status" value="1"/>
</dbReference>
<accession>A0A4Y9PJE3</accession>
<dbReference type="Proteomes" id="UP000297700">
    <property type="component" value="Unassembled WGS sequence"/>
</dbReference>